<evidence type="ECO:0000313" key="2">
    <source>
        <dbReference type="Proteomes" id="UP000249056"/>
    </source>
</evidence>
<organism evidence="1 2">
    <name type="scientific">Monilinia fructigena</name>
    <dbReference type="NCBI Taxonomy" id="38457"/>
    <lineage>
        <taxon>Eukaryota</taxon>
        <taxon>Fungi</taxon>
        <taxon>Dikarya</taxon>
        <taxon>Ascomycota</taxon>
        <taxon>Pezizomycotina</taxon>
        <taxon>Leotiomycetes</taxon>
        <taxon>Helotiales</taxon>
        <taxon>Sclerotiniaceae</taxon>
        <taxon>Monilinia</taxon>
    </lineage>
</organism>
<comment type="caution">
    <text evidence="1">The sequence shown here is derived from an EMBL/GenBank/DDBJ whole genome shotgun (WGS) entry which is preliminary data.</text>
</comment>
<gene>
    <name evidence="1" type="ORF">DID88_002318</name>
</gene>
<protein>
    <submittedName>
        <fullName evidence="1">Uncharacterized protein</fullName>
    </submittedName>
</protein>
<keyword evidence="2" id="KW-1185">Reference proteome</keyword>
<dbReference type="Proteomes" id="UP000249056">
    <property type="component" value="Unassembled WGS sequence"/>
</dbReference>
<dbReference type="EMBL" id="QKRW01000095">
    <property type="protein sequence ID" value="RAL58182.1"/>
    <property type="molecule type" value="Genomic_DNA"/>
</dbReference>
<reference evidence="1 2" key="1">
    <citation type="submission" date="2018-06" db="EMBL/GenBank/DDBJ databases">
        <title>Genome Sequence of the Brown Rot Fungal Pathogen Monilinia fructigena.</title>
        <authorList>
            <person name="Landi L."/>
            <person name="De Miccolis Angelini R.M."/>
            <person name="Pollastro S."/>
            <person name="Abate D."/>
            <person name="Faretra F."/>
            <person name="Romanazzi G."/>
        </authorList>
    </citation>
    <scope>NUCLEOTIDE SEQUENCE [LARGE SCALE GENOMIC DNA]</scope>
    <source>
        <strain evidence="1 2">Mfrg269</strain>
    </source>
</reference>
<proteinExistence type="predicted"/>
<dbReference type="AlphaFoldDB" id="A0A395ICX7"/>
<sequence length="100" mass="11626">MLKNRGRWLIYRWSADSCMHSFSHTAGKYIGDLENIEFRNFVSPAQPLAYGNNFITEEIHLKLISYREFKTTNFKLSELVLMVMGISLSGGRCFSIDLIW</sequence>
<name>A0A395ICX7_9HELO</name>
<evidence type="ECO:0000313" key="1">
    <source>
        <dbReference type="EMBL" id="RAL58182.1"/>
    </source>
</evidence>
<accession>A0A395ICX7</accession>